<dbReference type="EMBL" id="BPVZ01000034">
    <property type="protein sequence ID" value="GKV11432.1"/>
    <property type="molecule type" value="Genomic_DNA"/>
</dbReference>
<protein>
    <submittedName>
        <fullName evidence="1">Uncharacterized protein</fullName>
    </submittedName>
</protein>
<dbReference type="Proteomes" id="UP001054252">
    <property type="component" value="Unassembled WGS sequence"/>
</dbReference>
<name>A0AAV5JIS5_9ROSI</name>
<accession>A0AAV5JIS5</accession>
<reference evidence="1 2" key="1">
    <citation type="journal article" date="2021" name="Commun. Biol.">
        <title>The genome of Shorea leprosula (Dipterocarpaceae) highlights the ecological relevance of drought in aseasonal tropical rainforests.</title>
        <authorList>
            <person name="Ng K.K.S."/>
            <person name="Kobayashi M.J."/>
            <person name="Fawcett J.A."/>
            <person name="Hatakeyama M."/>
            <person name="Paape T."/>
            <person name="Ng C.H."/>
            <person name="Ang C.C."/>
            <person name="Tnah L.H."/>
            <person name="Lee C.T."/>
            <person name="Nishiyama T."/>
            <person name="Sese J."/>
            <person name="O'Brien M.J."/>
            <person name="Copetti D."/>
            <person name="Mohd Noor M.I."/>
            <person name="Ong R.C."/>
            <person name="Putra M."/>
            <person name="Sireger I.Z."/>
            <person name="Indrioko S."/>
            <person name="Kosugi Y."/>
            <person name="Izuno A."/>
            <person name="Isagi Y."/>
            <person name="Lee S.L."/>
            <person name="Shimizu K.K."/>
        </authorList>
    </citation>
    <scope>NUCLEOTIDE SEQUENCE [LARGE SCALE GENOMIC DNA]</scope>
    <source>
        <strain evidence="1">214</strain>
    </source>
</reference>
<comment type="caution">
    <text evidence="1">The sequence shown here is derived from an EMBL/GenBank/DDBJ whole genome shotgun (WGS) entry which is preliminary data.</text>
</comment>
<evidence type="ECO:0000313" key="2">
    <source>
        <dbReference type="Proteomes" id="UP001054252"/>
    </source>
</evidence>
<evidence type="ECO:0000313" key="1">
    <source>
        <dbReference type="EMBL" id="GKV11432.1"/>
    </source>
</evidence>
<sequence>MLIFSLPTSPFQATDFLPLEKPESSLSTQKIPILLCSIPCNRPKLPGHRHPFRAGNTGKAWGSPSFLALEHKLNPEIPPLPKNPDLLCSVHRLLLLWGQIAWVLARELSSSMPPAFPLSAALVLAGELWTISSGEWLHTIQDKQMPHSLSMNRHGLLRFRCATLISNHN</sequence>
<organism evidence="1 2">
    <name type="scientific">Rubroshorea leprosula</name>
    <dbReference type="NCBI Taxonomy" id="152421"/>
    <lineage>
        <taxon>Eukaryota</taxon>
        <taxon>Viridiplantae</taxon>
        <taxon>Streptophyta</taxon>
        <taxon>Embryophyta</taxon>
        <taxon>Tracheophyta</taxon>
        <taxon>Spermatophyta</taxon>
        <taxon>Magnoliopsida</taxon>
        <taxon>eudicotyledons</taxon>
        <taxon>Gunneridae</taxon>
        <taxon>Pentapetalae</taxon>
        <taxon>rosids</taxon>
        <taxon>malvids</taxon>
        <taxon>Malvales</taxon>
        <taxon>Dipterocarpaceae</taxon>
        <taxon>Rubroshorea</taxon>
    </lineage>
</organism>
<dbReference type="AlphaFoldDB" id="A0AAV5JIS5"/>
<gene>
    <name evidence="1" type="ORF">SLEP1_g22693</name>
</gene>
<proteinExistence type="predicted"/>
<keyword evidence="2" id="KW-1185">Reference proteome</keyword>